<evidence type="ECO:0000313" key="3">
    <source>
        <dbReference type="Proteomes" id="UP000515307"/>
    </source>
</evidence>
<dbReference type="KEGG" id="sfiy:F0344_06205"/>
<organism evidence="2 3">
    <name type="scientific">Streptomyces finlayi</name>
    <dbReference type="NCBI Taxonomy" id="67296"/>
    <lineage>
        <taxon>Bacteria</taxon>
        <taxon>Bacillati</taxon>
        <taxon>Actinomycetota</taxon>
        <taxon>Actinomycetes</taxon>
        <taxon>Kitasatosporales</taxon>
        <taxon>Streptomycetaceae</taxon>
        <taxon>Streptomyces</taxon>
    </lineage>
</organism>
<dbReference type="EMBL" id="CP045702">
    <property type="protein sequence ID" value="QNE74254.1"/>
    <property type="molecule type" value="Genomic_DNA"/>
</dbReference>
<dbReference type="RefSeq" id="WP_185297814.1">
    <property type="nucleotide sequence ID" value="NZ_CP045702.1"/>
</dbReference>
<evidence type="ECO:0000256" key="1">
    <source>
        <dbReference type="SAM" id="MobiDB-lite"/>
    </source>
</evidence>
<name>A0A7G7BFY9_9ACTN</name>
<dbReference type="AlphaFoldDB" id="A0A7G7BFY9"/>
<gene>
    <name evidence="2" type="ORF">F0344_06205</name>
</gene>
<protein>
    <submittedName>
        <fullName evidence="2">Uncharacterized protein</fullName>
    </submittedName>
</protein>
<dbReference type="Pfam" id="PF19594">
    <property type="entry name" value="DUF6099"/>
    <property type="match status" value="1"/>
</dbReference>
<evidence type="ECO:0000313" key="2">
    <source>
        <dbReference type="EMBL" id="QNE74254.1"/>
    </source>
</evidence>
<dbReference type="Proteomes" id="UP000515307">
    <property type="component" value="Chromosome"/>
</dbReference>
<proteinExistence type="predicted"/>
<sequence>MEAERLIEAGRRALAESRGSLNVMAEAWQAQALARTVGSRLVLSGPVELRGEARGLSEAGGRVGSALDHPMVLSGGTRASQLTEVTDVQSSLTALVALLGEVGIALVGVACDTDEEGLYWQCIEAIDAADESVDRVHGMLRRLAEREEEREAERERERDGPFGVLHGPAGSATGPP</sequence>
<dbReference type="InterPro" id="IPR046081">
    <property type="entry name" value="DUF6099"/>
</dbReference>
<feature type="region of interest" description="Disordered" evidence="1">
    <location>
        <begin position="143"/>
        <end position="176"/>
    </location>
</feature>
<accession>A0A7G7BFY9</accession>
<feature type="compositionally biased region" description="Basic and acidic residues" evidence="1">
    <location>
        <begin position="143"/>
        <end position="160"/>
    </location>
</feature>
<keyword evidence="3" id="KW-1185">Reference proteome</keyword>
<reference evidence="3" key="1">
    <citation type="submission" date="2019-10" db="EMBL/GenBank/DDBJ databases">
        <title>Antimicrobial potential of Antarctic Bacteria.</title>
        <authorList>
            <person name="Benaud N."/>
            <person name="Edwards R.J."/>
            <person name="Ferrari B.C."/>
        </authorList>
    </citation>
    <scope>NUCLEOTIDE SEQUENCE [LARGE SCALE GENOMIC DNA]</scope>
    <source>
        <strain evidence="3">NBSH44</strain>
    </source>
</reference>